<dbReference type="InterPro" id="IPR011528">
    <property type="entry name" value="NERD"/>
</dbReference>
<protein>
    <recommendedName>
        <fullName evidence="1">NERD domain-containing protein</fullName>
    </recommendedName>
</protein>
<dbReference type="Pfam" id="PF08378">
    <property type="entry name" value="NERD"/>
    <property type="match status" value="1"/>
</dbReference>
<dbReference type="PROSITE" id="PS50965">
    <property type="entry name" value="NERD"/>
    <property type="match status" value="1"/>
</dbReference>
<dbReference type="GeneID" id="69986702"/>
<dbReference type="Proteomes" id="UP000886607">
    <property type="component" value="Unassembled WGS sequence"/>
</dbReference>
<dbReference type="EMBL" id="BKBO01000030">
    <property type="protein sequence ID" value="GEQ49971.1"/>
    <property type="molecule type" value="Genomic_DNA"/>
</dbReference>
<accession>A0AAN4UCJ3</accession>
<dbReference type="KEGG" id="tkr:C7K43_12180"/>
<evidence type="ECO:0000313" key="4">
    <source>
        <dbReference type="Proteomes" id="UP000886597"/>
    </source>
</evidence>
<evidence type="ECO:0000313" key="2">
    <source>
        <dbReference type="EMBL" id="GEQ49971.1"/>
    </source>
</evidence>
<reference evidence="3" key="1">
    <citation type="submission" date="2019-08" db="EMBL/GenBank/DDBJ databases">
        <authorList>
            <person name="Ishikawa M."/>
            <person name="Suzuki T."/>
            <person name="Matsutani M."/>
        </authorList>
    </citation>
    <scope>NUCLEOTIDE SEQUENCE</scope>
    <source>
        <strain evidence="3">7C1</strain>
        <strain evidence="2">8C4</strain>
    </source>
</reference>
<evidence type="ECO:0000313" key="3">
    <source>
        <dbReference type="EMBL" id="GEQ54948.1"/>
    </source>
</evidence>
<evidence type="ECO:0000259" key="1">
    <source>
        <dbReference type="PROSITE" id="PS50965"/>
    </source>
</evidence>
<proteinExistence type="predicted"/>
<reference evidence="3" key="2">
    <citation type="journal article" date="2020" name="Int. Dairy J.">
        <title>Lactic acid bacterial diversity in Brie cheese focusing on salt concentration and pH of isolation medium and characterisation of halophilic and alkaliphilic lactic acid bacterial isolates.</title>
        <authorList>
            <person name="Unno R."/>
            <person name="Matsutani M."/>
            <person name="Suzuki T."/>
            <person name="Kodama K."/>
            <person name="Matsushita H."/>
            <person name="Yamasato K."/>
            <person name="Koizumi Y."/>
            <person name="Ishikawa M."/>
        </authorList>
    </citation>
    <scope>NUCLEOTIDE SEQUENCE</scope>
    <source>
        <strain evidence="3">7C1</strain>
        <strain evidence="2">8C4</strain>
    </source>
</reference>
<evidence type="ECO:0000313" key="5">
    <source>
        <dbReference type="Proteomes" id="UP000886607"/>
    </source>
</evidence>
<dbReference type="Proteomes" id="UP000886597">
    <property type="component" value="Unassembled WGS sequence"/>
</dbReference>
<keyword evidence="5" id="KW-1185">Reference proteome</keyword>
<name>A0AAN4UCJ3_9ENTE</name>
<dbReference type="AlphaFoldDB" id="A0AAN4UCJ3"/>
<comment type="caution">
    <text evidence="3">The sequence shown here is derived from an EMBL/GenBank/DDBJ whole genome shotgun (WGS) entry which is preliminary data.</text>
</comment>
<gene>
    <name evidence="2" type="ORF">TK11N_18230</name>
    <name evidence="3" type="ORF">TK2N_17920</name>
</gene>
<feature type="domain" description="NERD" evidence="1">
    <location>
        <begin position="33"/>
        <end position="147"/>
    </location>
</feature>
<dbReference type="RefSeq" id="WP_124007071.1">
    <property type="nucleotide sequence ID" value="NZ_BJYN01000038.1"/>
</dbReference>
<sequence length="328" mass="38860">MRKESQDLSWLGAIRKRGPLSNEEEKSYQRSLNGLQGEVAFDQLYRHFLGNETDCLDDVTLEYKGDVLQMDKIFKDKNTIHLADIKNYQGNYVYENNALKLGSTTFANDIIEQARRSRRIFTRLFEDYHLPLEIQNVIVFINDQGRITLYDDLPEIVLNYEEIPGWLMKIRNHTQQSQEFDWQNLIQKYQISSYATSRICSTERLNHLKKGIHCEKCGSFSLKSTRYTFQCLCGHVEIKQIAFLRTICEYGVIMHHLPLKRSEIIKFFGEKYSSDYIKKTLSNYFVPLNADIKDGKYQNYGQPFNYWFENEATRLEKLEKRKNWHSSF</sequence>
<organism evidence="3 4">
    <name type="scientific">Tetragenococcus koreensis</name>
    <dbReference type="NCBI Taxonomy" id="290335"/>
    <lineage>
        <taxon>Bacteria</taxon>
        <taxon>Bacillati</taxon>
        <taxon>Bacillota</taxon>
        <taxon>Bacilli</taxon>
        <taxon>Lactobacillales</taxon>
        <taxon>Enterococcaceae</taxon>
        <taxon>Tetragenococcus</taxon>
    </lineage>
</organism>
<dbReference type="EMBL" id="BKBQ01000029">
    <property type="protein sequence ID" value="GEQ54948.1"/>
    <property type="molecule type" value="Genomic_DNA"/>
</dbReference>